<accession>A0A6A6UXB2</accession>
<name>A0A6A6UXB2_9PLEO</name>
<proteinExistence type="predicted"/>
<dbReference type="AlphaFoldDB" id="A0A6A6UXB2"/>
<dbReference type="Pfam" id="PF13540">
    <property type="entry name" value="RCC1_2"/>
    <property type="match status" value="1"/>
</dbReference>
<dbReference type="PROSITE" id="PS50012">
    <property type="entry name" value="RCC1_3"/>
    <property type="match status" value="1"/>
</dbReference>
<dbReference type="GO" id="GO:0005737">
    <property type="term" value="C:cytoplasm"/>
    <property type="evidence" value="ECO:0007669"/>
    <property type="project" value="TreeGrafter"/>
</dbReference>
<dbReference type="InterPro" id="IPR001810">
    <property type="entry name" value="F-box_dom"/>
</dbReference>
<sequence>MPSLIDLPLEILLLIFPYLDIKSFLALCNTCKSLHQDSIRLDSLYWSHAVRDTFRVPNQPVVQHDGARWQKLYRRLLTETRAFTWGSNTRKQLGHDTMGRHFKGSYPEEMKDVRALGVIADMQCGGWSTTLLTAKGSLYTVGVLDGERFVFSEHDGPQPLRFPVGFPYSSSLAAYDEPTIAIRQFSSGRKHVLGLSDSGRIWSWYSASHSGLHVKFLDVDITESSAGQSSPADMPLFGRVKKVLAGWCQSSAYIYGVGIVLWHPAMREPGENDETDTMLVMETVVVPQTNYIRKPTLQETDEEKEFGSEVGAVLNYILLENYLVFVTDIGRVFYGKIGRGNRVPEVRELTALRNDTGSSIDVQGSFRRFAIFKNGEVIIGLQDYLAQCWNAQRGEEVDASRGLLKIPALQYNDVISVAFGDYHFLALHSTGRVTAYGKEPQGCGALGLGNCPHDCGIRGVKMDELDALLISHCYTSGREVWFHEAKQCWGHHLATWPLLEEEEWDEFNDEDCLGELSEWVEQESRDWDKDLGVKDDDGLGSHFALSICAAGWHSGSLVLVSDRLEKMVWEKCTVEYKDFLSTDEDPDDTSALEGAKYVWADQSLLPRLRQGNGIETEGEAELEPLKWRFGRPQFQLGLDYNTSWEDVFG</sequence>
<dbReference type="PANTHER" id="PTHR45982:SF3">
    <property type="entry name" value="F-BOX PROTEIN POF9"/>
    <property type="match status" value="1"/>
</dbReference>
<keyword evidence="4" id="KW-1185">Reference proteome</keyword>
<dbReference type="Proteomes" id="UP000799440">
    <property type="component" value="Unassembled WGS sequence"/>
</dbReference>
<evidence type="ECO:0000259" key="2">
    <source>
        <dbReference type="PROSITE" id="PS50181"/>
    </source>
</evidence>
<evidence type="ECO:0000313" key="4">
    <source>
        <dbReference type="Proteomes" id="UP000799440"/>
    </source>
</evidence>
<feature type="domain" description="F-box" evidence="2">
    <location>
        <begin position="1"/>
        <end position="49"/>
    </location>
</feature>
<evidence type="ECO:0000313" key="3">
    <source>
        <dbReference type="EMBL" id="KAF2742040.1"/>
    </source>
</evidence>
<dbReference type="Pfam" id="PF00415">
    <property type="entry name" value="RCC1"/>
    <property type="match status" value="1"/>
</dbReference>
<dbReference type="InterPro" id="IPR051553">
    <property type="entry name" value="Ran_GTPase-activating"/>
</dbReference>
<feature type="repeat" description="RCC1" evidence="1">
    <location>
        <begin position="80"/>
        <end position="135"/>
    </location>
</feature>
<evidence type="ECO:0000256" key="1">
    <source>
        <dbReference type="PROSITE-ProRule" id="PRU00235"/>
    </source>
</evidence>
<dbReference type="Pfam" id="PF12937">
    <property type="entry name" value="F-box-like"/>
    <property type="match status" value="1"/>
</dbReference>
<organism evidence="3 4">
    <name type="scientific">Sporormia fimetaria CBS 119925</name>
    <dbReference type="NCBI Taxonomy" id="1340428"/>
    <lineage>
        <taxon>Eukaryota</taxon>
        <taxon>Fungi</taxon>
        <taxon>Dikarya</taxon>
        <taxon>Ascomycota</taxon>
        <taxon>Pezizomycotina</taxon>
        <taxon>Dothideomycetes</taxon>
        <taxon>Pleosporomycetidae</taxon>
        <taxon>Pleosporales</taxon>
        <taxon>Sporormiaceae</taxon>
        <taxon>Sporormia</taxon>
    </lineage>
</organism>
<dbReference type="InterPro" id="IPR000408">
    <property type="entry name" value="Reg_chr_condens"/>
</dbReference>
<dbReference type="EMBL" id="MU006616">
    <property type="protein sequence ID" value="KAF2742040.1"/>
    <property type="molecule type" value="Genomic_DNA"/>
</dbReference>
<dbReference type="GO" id="GO:0005085">
    <property type="term" value="F:guanyl-nucleotide exchange factor activity"/>
    <property type="evidence" value="ECO:0007669"/>
    <property type="project" value="TreeGrafter"/>
</dbReference>
<gene>
    <name evidence="3" type="ORF">M011DRAFT_472533</name>
</gene>
<dbReference type="SUPFAM" id="SSF81383">
    <property type="entry name" value="F-box domain"/>
    <property type="match status" value="1"/>
</dbReference>
<reference evidence="3" key="1">
    <citation type="journal article" date="2020" name="Stud. Mycol.">
        <title>101 Dothideomycetes genomes: a test case for predicting lifestyles and emergence of pathogens.</title>
        <authorList>
            <person name="Haridas S."/>
            <person name="Albert R."/>
            <person name="Binder M."/>
            <person name="Bloem J."/>
            <person name="Labutti K."/>
            <person name="Salamov A."/>
            <person name="Andreopoulos B."/>
            <person name="Baker S."/>
            <person name="Barry K."/>
            <person name="Bills G."/>
            <person name="Bluhm B."/>
            <person name="Cannon C."/>
            <person name="Castanera R."/>
            <person name="Culley D."/>
            <person name="Daum C."/>
            <person name="Ezra D."/>
            <person name="Gonzalez J."/>
            <person name="Henrissat B."/>
            <person name="Kuo A."/>
            <person name="Liang C."/>
            <person name="Lipzen A."/>
            <person name="Lutzoni F."/>
            <person name="Magnuson J."/>
            <person name="Mondo S."/>
            <person name="Nolan M."/>
            <person name="Ohm R."/>
            <person name="Pangilinan J."/>
            <person name="Park H.-J."/>
            <person name="Ramirez L."/>
            <person name="Alfaro M."/>
            <person name="Sun H."/>
            <person name="Tritt A."/>
            <person name="Yoshinaga Y."/>
            <person name="Zwiers L.-H."/>
            <person name="Turgeon B."/>
            <person name="Goodwin S."/>
            <person name="Spatafora J."/>
            <person name="Crous P."/>
            <person name="Grigoriev I."/>
        </authorList>
    </citation>
    <scope>NUCLEOTIDE SEQUENCE</scope>
    <source>
        <strain evidence="3">CBS 119925</strain>
    </source>
</reference>
<dbReference type="Gene3D" id="2.130.10.30">
    <property type="entry name" value="Regulator of chromosome condensation 1/beta-lactamase-inhibitor protein II"/>
    <property type="match status" value="1"/>
</dbReference>
<dbReference type="InterPro" id="IPR009091">
    <property type="entry name" value="RCC1/BLIP-II"/>
</dbReference>
<dbReference type="InterPro" id="IPR036047">
    <property type="entry name" value="F-box-like_dom_sf"/>
</dbReference>
<dbReference type="PANTHER" id="PTHR45982">
    <property type="entry name" value="REGULATOR OF CHROMOSOME CONDENSATION"/>
    <property type="match status" value="1"/>
</dbReference>
<protein>
    <recommendedName>
        <fullName evidence="2">F-box domain-containing protein</fullName>
    </recommendedName>
</protein>
<dbReference type="PROSITE" id="PS50181">
    <property type="entry name" value="FBOX"/>
    <property type="match status" value="1"/>
</dbReference>
<dbReference type="SUPFAM" id="SSF50985">
    <property type="entry name" value="RCC1/BLIP-II"/>
    <property type="match status" value="1"/>
</dbReference>
<dbReference type="CDD" id="cd09917">
    <property type="entry name" value="F-box_SF"/>
    <property type="match status" value="1"/>
</dbReference>
<dbReference type="OrthoDB" id="61110at2759"/>